<proteinExistence type="predicted"/>
<evidence type="ECO:0000259" key="3">
    <source>
        <dbReference type="Pfam" id="PF14577"/>
    </source>
</evidence>
<comment type="caution">
    <text evidence="4">The sequence shown here is derived from an EMBL/GenBank/DDBJ whole genome shotgun (WGS) entry which is preliminary data.</text>
</comment>
<dbReference type="AlphaFoldDB" id="A0AAW2DUL2"/>
<evidence type="ECO:0000313" key="4">
    <source>
        <dbReference type="EMBL" id="KAL0014445.1"/>
    </source>
</evidence>
<dbReference type="Pfam" id="PF14576">
    <property type="entry name" value="SEO_N"/>
    <property type="match status" value="2"/>
</dbReference>
<dbReference type="PANTHER" id="PTHR33232">
    <property type="entry name" value="PROTEIN SIEVE ELEMENT OCCLUSION B-LIKE"/>
    <property type="match status" value="1"/>
</dbReference>
<name>A0AAW2DUL2_9ROSI</name>
<dbReference type="Proteomes" id="UP001459277">
    <property type="component" value="Unassembled WGS sequence"/>
</dbReference>
<dbReference type="Pfam" id="PF14577">
    <property type="entry name" value="SEO_C"/>
    <property type="match status" value="1"/>
</dbReference>
<dbReference type="InterPro" id="IPR027942">
    <property type="entry name" value="SEO_N"/>
</dbReference>
<feature type="compositionally biased region" description="Basic and acidic residues" evidence="1">
    <location>
        <begin position="588"/>
        <end position="614"/>
    </location>
</feature>
<evidence type="ECO:0000313" key="5">
    <source>
        <dbReference type="Proteomes" id="UP001459277"/>
    </source>
</evidence>
<keyword evidence="5" id="KW-1185">Reference proteome</keyword>
<dbReference type="EMBL" id="JAZDWU010000001">
    <property type="protein sequence ID" value="KAL0014445.1"/>
    <property type="molecule type" value="Genomic_DNA"/>
</dbReference>
<dbReference type="InterPro" id="IPR039299">
    <property type="entry name" value="SEOA"/>
</dbReference>
<feature type="domain" description="Sieve element occlusion C-terminal" evidence="3">
    <location>
        <begin position="496"/>
        <end position="592"/>
    </location>
</feature>
<organism evidence="4 5">
    <name type="scientific">Lithocarpus litseifolius</name>
    <dbReference type="NCBI Taxonomy" id="425828"/>
    <lineage>
        <taxon>Eukaryota</taxon>
        <taxon>Viridiplantae</taxon>
        <taxon>Streptophyta</taxon>
        <taxon>Embryophyta</taxon>
        <taxon>Tracheophyta</taxon>
        <taxon>Spermatophyta</taxon>
        <taxon>Magnoliopsida</taxon>
        <taxon>eudicotyledons</taxon>
        <taxon>Gunneridae</taxon>
        <taxon>Pentapetalae</taxon>
        <taxon>rosids</taxon>
        <taxon>fabids</taxon>
        <taxon>Fagales</taxon>
        <taxon>Fagaceae</taxon>
        <taxon>Lithocarpus</taxon>
    </lineage>
</organism>
<evidence type="ECO:0000259" key="2">
    <source>
        <dbReference type="Pfam" id="PF14576"/>
    </source>
</evidence>
<feature type="domain" description="Sieve element occlusion N-terminal" evidence="2">
    <location>
        <begin position="216"/>
        <end position="352"/>
    </location>
</feature>
<dbReference type="GO" id="GO:0010088">
    <property type="term" value="P:phloem development"/>
    <property type="evidence" value="ECO:0007669"/>
    <property type="project" value="InterPro"/>
</dbReference>
<protein>
    <submittedName>
        <fullName evidence="4">Uncharacterized protein</fullName>
    </submittedName>
</protein>
<feature type="domain" description="Sieve element occlusion N-terminal" evidence="2">
    <location>
        <begin position="84"/>
        <end position="214"/>
    </location>
</feature>
<feature type="region of interest" description="Disordered" evidence="1">
    <location>
        <begin position="573"/>
        <end position="621"/>
    </location>
</feature>
<gene>
    <name evidence="4" type="ORF">SO802_001514</name>
</gene>
<feature type="compositionally biased region" description="Polar residues" evidence="1">
    <location>
        <begin position="573"/>
        <end position="587"/>
    </location>
</feature>
<evidence type="ECO:0000256" key="1">
    <source>
        <dbReference type="SAM" id="MobiDB-lite"/>
    </source>
</evidence>
<reference evidence="4 5" key="1">
    <citation type="submission" date="2024-01" db="EMBL/GenBank/DDBJ databases">
        <title>A telomere-to-telomere, gap-free genome of sweet tea (Lithocarpus litseifolius).</title>
        <authorList>
            <person name="Zhou J."/>
        </authorList>
    </citation>
    <scope>NUCLEOTIDE SEQUENCE [LARGE SCALE GENOMIC DNA]</scope>
    <source>
        <strain evidence="4">Zhou-2022a</strain>
        <tissue evidence="4">Leaf</tissue>
    </source>
</reference>
<sequence>MGLCRTGIVDSLQKPNVASSVQQPSHAITVSKFSFQQPFQQLRPLQPNLGFSKQPIPLGSLKQSSLVSKVESSAMYQDRSLKMSDDKVLVSHILGTHNPHGQEVDAKPFLRLVPEILSLGPRGDLSTDTPLKTASFYICFHFLISACIFLQDVAFLKNLSSTIDQTTNKLAYMASSGTKAHLTTVTIFNMLANYNWGVKLVLTLFAFAWNYGQFDAQTEHGAPLKPQFHILKDLIGTALEVTHCVIVFNELPSKYITLEVPALSSATAQIPGAAYWTVRSIVLCTYQIVSFTSKGYEFALSTTEAWEPSTLALKLKNILEDLRKKMKECIQCIEEMRDIESYQRLVDLFNITQIDNMEALKALICPRDDVQALVDGTTMKRVDLDILRIKNVLLLISSLDITEDELLVLKQSYNESRVYVIRQRHFEELQAPMTWYSMYHPSIISKVPIKFIREEWHFRNKPILVVLDPHGRVVSPNAIHMMWIWGTHAFPFTTLKEEALWREEAWRLELLVDGIDPTILSWIKGKYIFMYGGDDMEWIRKFTKESKAVAAAARIPLEMVYVGKATKEEQVKSAQIQASPNETNTTEVLHDLPREKTQKSGNQRIDDAPPRADRVPGASPRAATTSCFSRTFRLWIPFLHLKLQNWSIGIFFIVVSSKAFFKASPSDLLMRIQPQAFIKIPP</sequence>
<accession>A0AAW2DUL2</accession>
<dbReference type="InterPro" id="IPR027944">
    <property type="entry name" value="SEO_C"/>
</dbReference>
<dbReference type="PANTHER" id="PTHR33232:SF9">
    <property type="entry name" value="PROTEIN SIEVE ELEMENT OCCLUSION B"/>
    <property type="match status" value="1"/>
</dbReference>